<protein>
    <submittedName>
        <fullName evidence="2">BrxA/BrxB family bacilliredoxin</fullName>
    </submittedName>
</protein>
<gene>
    <name evidence="2" type="ORF">GCM10022292_34130</name>
</gene>
<proteinExistence type="inferred from homology"/>
<evidence type="ECO:0000313" key="3">
    <source>
        <dbReference type="Proteomes" id="UP001501682"/>
    </source>
</evidence>
<organism evidence="2 3">
    <name type="scientific">Winogradskyella damuponensis</name>
    <dbReference type="NCBI Taxonomy" id="943939"/>
    <lineage>
        <taxon>Bacteria</taxon>
        <taxon>Pseudomonadati</taxon>
        <taxon>Bacteroidota</taxon>
        <taxon>Flavobacteriia</taxon>
        <taxon>Flavobacteriales</taxon>
        <taxon>Flavobacteriaceae</taxon>
        <taxon>Winogradskyella</taxon>
    </lineage>
</organism>
<dbReference type="PANTHER" id="PTHR40052:SF2">
    <property type="entry name" value="BACILLIREDOXIN BRXA"/>
    <property type="match status" value="1"/>
</dbReference>
<name>A0ABP8D4N0_9FLAO</name>
<reference evidence="3" key="1">
    <citation type="journal article" date="2019" name="Int. J. Syst. Evol. Microbiol.">
        <title>The Global Catalogue of Microorganisms (GCM) 10K type strain sequencing project: providing services to taxonomists for standard genome sequencing and annotation.</title>
        <authorList>
            <consortium name="The Broad Institute Genomics Platform"/>
            <consortium name="The Broad Institute Genome Sequencing Center for Infectious Disease"/>
            <person name="Wu L."/>
            <person name="Ma J."/>
        </authorList>
    </citation>
    <scope>NUCLEOTIDE SEQUENCE [LARGE SCALE GENOMIC DNA]</scope>
    <source>
        <strain evidence="3">JCM 17633</strain>
    </source>
</reference>
<keyword evidence="3" id="KW-1185">Reference proteome</keyword>
<dbReference type="PANTHER" id="PTHR40052">
    <property type="entry name" value="UPF0403 PROTEIN YQIW-RELATED"/>
    <property type="match status" value="1"/>
</dbReference>
<accession>A0ABP8D4N0</accession>
<comment type="similarity">
    <text evidence="1">Belongs to the bacilliredoxin family.</text>
</comment>
<evidence type="ECO:0000256" key="1">
    <source>
        <dbReference type="ARBA" id="ARBA00038305"/>
    </source>
</evidence>
<dbReference type="InterPro" id="IPR009474">
    <property type="entry name" value="BrxB/BrxA"/>
</dbReference>
<dbReference type="EMBL" id="BAABCB010000051">
    <property type="protein sequence ID" value="GAA4246795.1"/>
    <property type="molecule type" value="Genomic_DNA"/>
</dbReference>
<dbReference type="Proteomes" id="UP001501682">
    <property type="component" value="Unassembled WGS sequence"/>
</dbReference>
<sequence>MQFKIDKLKFKNMYPAELVKPMREDLTSVGFEELHTSEAVENAIAKEGTTLVVVNSVCGCAAANARPGAKTSLQNPKKPDHIVTVFAGVDKEAVDAARAHMVPFPPSSPSMALFKNGELVHMLERHHIEGRPAELIAENLKDAYNEHC</sequence>
<dbReference type="NCBIfam" id="TIGR04191">
    <property type="entry name" value="YphP_YqiW"/>
    <property type="match status" value="1"/>
</dbReference>
<comment type="caution">
    <text evidence="2">The sequence shown here is derived from an EMBL/GenBank/DDBJ whole genome shotgun (WGS) entry which is preliminary data.</text>
</comment>
<evidence type="ECO:0000313" key="2">
    <source>
        <dbReference type="EMBL" id="GAA4246795.1"/>
    </source>
</evidence>
<dbReference type="Pfam" id="PF06491">
    <property type="entry name" value="Disulph_isomer"/>
    <property type="match status" value="1"/>
</dbReference>
<dbReference type="Gene3D" id="3.40.30.10">
    <property type="entry name" value="Glutaredoxin"/>
    <property type="match status" value="1"/>
</dbReference>